<keyword evidence="3" id="KW-0963">Cytoplasm</keyword>
<evidence type="ECO:0000259" key="8">
    <source>
        <dbReference type="Pfam" id="PF25771"/>
    </source>
</evidence>
<dbReference type="EMBL" id="AMQN01011568">
    <property type="status" value="NOT_ANNOTATED_CDS"/>
    <property type="molecule type" value="Genomic_DNA"/>
</dbReference>
<evidence type="ECO:0000313" key="10">
    <source>
        <dbReference type="EnsemblMetazoa" id="CapteP227992"/>
    </source>
</evidence>
<comment type="subcellular location">
    <subcellularLocation>
        <location evidence="1">Cytoplasm</location>
    </subcellularLocation>
</comment>
<evidence type="ECO:0000256" key="5">
    <source>
        <dbReference type="SAM" id="Coils"/>
    </source>
</evidence>
<dbReference type="EnsemblMetazoa" id="CapteT227992">
    <property type="protein sequence ID" value="CapteP227992"/>
    <property type="gene ID" value="CapteG227992"/>
</dbReference>
<name>R7TQU3_CAPTE</name>
<evidence type="ECO:0000256" key="2">
    <source>
        <dbReference type="ARBA" id="ARBA00007181"/>
    </source>
</evidence>
<dbReference type="GO" id="GO:0005737">
    <property type="term" value="C:cytoplasm"/>
    <property type="evidence" value="ECO:0007669"/>
    <property type="project" value="UniProtKB-SubCell"/>
</dbReference>
<dbReference type="Pfam" id="PF17045">
    <property type="entry name" value="CEP63"/>
    <property type="match status" value="1"/>
</dbReference>
<sequence length="703" mass="81041">MEEPKISEMWADLKQAEALPKGGVLSSCEPELQELMRQIDGMVQSKRLEWERERQTLQARLEVRQQEYNIQRATLQQKHTEVGQLRAQVEVLQKNSREASSQYEIQLSSVRTEVDNMKKEYEKLHKRYNQRREKLTKANQNEAAAADSKVAHENRKLTAKLEDYKRKVEDSAQEKRLLQHQIDSLESQSKMLEEKLSLSQQQSSSYQSQLDRRKEMLDSAEINMKSQVAQLESQLQRARDMINSQDTQLSRLRASYDEAIKSQRHALEEKEEVETELRKAQQASLRLEEELNNIQMNSSAKEEVLRRTQIDMKRLNMQVNQLQDQLTEKDSLGSLESHAHHDEKHSVLQEELKNSKTQLKLLKKSEQSLQQEVVELKEQLDHLKGECVLLNKQLGSKITDMKKLEKAETQKLKQEILQLQNELCEAKGCHQGEVEAMRHEIQCTSKQAQQKSLALASSVEKVKHLEKLLKQKTETLERKEAEMKVTTAQLDAFRLENRHLRRSALNMSSAVGSNRSLNETLDVVETEAHMKELQSAYNASLGTLESQNSKLSIELMTLRKQLLDADRNSRREAAAREAKERHTSPPARRAENLSQSYEEKIEELQSQVSVLERELDSRNSSLSRIGLEHEALAEFVSGVETVVRQPDVSQYNGSMMTTDEDMADSTEVATTNFLAEQDRRTAELERRLNSHIQDLKIATESSL</sequence>
<dbReference type="EMBL" id="KB308943">
    <property type="protein sequence ID" value="ELT96034.1"/>
    <property type="molecule type" value="Genomic_DNA"/>
</dbReference>
<dbReference type="Pfam" id="PF25771">
    <property type="entry name" value="CC_CEP152-bind"/>
    <property type="match status" value="1"/>
</dbReference>
<dbReference type="InterPro" id="IPR031470">
    <property type="entry name" value="CEP63/Deup1_N"/>
</dbReference>
<dbReference type="GO" id="GO:0007099">
    <property type="term" value="P:centriole replication"/>
    <property type="evidence" value="ECO:0007669"/>
    <property type="project" value="TreeGrafter"/>
</dbReference>
<dbReference type="STRING" id="283909.R7TQU3"/>
<reference evidence="11" key="1">
    <citation type="submission" date="2012-12" db="EMBL/GenBank/DDBJ databases">
        <authorList>
            <person name="Hellsten U."/>
            <person name="Grimwood J."/>
            <person name="Chapman J.A."/>
            <person name="Shapiro H."/>
            <person name="Aerts A."/>
            <person name="Otillar R.P."/>
            <person name="Terry A.Y."/>
            <person name="Boore J.L."/>
            <person name="Simakov O."/>
            <person name="Marletaz F."/>
            <person name="Cho S.-J."/>
            <person name="Edsinger-Gonzales E."/>
            <person name="Havlak P."/>
            <person name="Kuo D.-H."/>
            <person name="Larsson T."/>
            <person name="Lv J."/>
            <person name="Arendt D."/>
            <person name="Savage R."/>
            <person name="Osoegawa K."/>
            <person name="de Jong P."/>
            <person name="Lindberg D.R."/>
            <person name="Seaver E.C."/>
            <person name="Weisblat D.A."/>
            <person name="Putnam N.H."/>
            <person name="Grigoriev I.V."/>
            <person name="Rokhsar D.S."/>
        </authorList>
    </citation>
    <scope>NUCLEOTIDE SEQUENCE</scope>
    <source>
        <strain evidence="11">I ESC-2004</strain>
    </source>
</reference>
<evidence type="ECO:0000256" key="4">
    <source>
        <dbReference type="ARBA" id="ARBA00023054"/>
    </source>
</evidence>
<dbReference type="HOGENOM" id="CLU_392445_0_0_1"/>
<comment type="similarity">
    <text evidence="2">Belongs to the CEP63 family.</text>
</comment>
<proteinExistence type="inferred from homology"/>
<feature type="region of interest" description="Disordered" evidence="6">
    <location>
        <begin position="127"/>
        <end position="154"/>
    </location>
</feature>
<feature type="domain" description="CEP63/Deup1 CEP152 binding coiled coil" evidence="8">
    <location>
        <begin position="673"/>
        <end position="700"/>
    </location>
</feature>
<evidence type="ECO:0000259" key="7">
    <source>
        <dbReference type="Pfam" id="PF17045"/>
    </source>
</evidence>
<evidence type="ECO:0000313" key="9">
    <source>
        <dbReference type="EMBL" id="ELT96034.1"/>
    </source>
</evidence>
<reference evidence="9 11" key="2">
    <citation type="journal article" date="2013" name="Nature">
        <title>Insights into bilaterian evolution from three spiralian genomes.</title>
        <authorList>
            <person name="Simakov O."/>
            <person name="Marletaz F."/>
            <person name="Cho S.J."/>
            <person name="Edsinger-Gonzales E."/>
            <person name="Havlak P."/>
            <person name="Hellsten U."/>
            <person name="Kuo D.H."/>
            <person name="Larsson T."/>
            <person name="Lv J."/>
            <person name="Arendt D."/>
            <person name="Savage R."/>
            <person name="Osoegawa K."/>
            <person name="de Jong P."/>
            <person name="Grimwood J."/>
            <person name="Chapman J.A."/>
            <person name="Shapiro H."/>
            <person name="Aerts A."/>
            <person name="Otillar R.P."/>
            <person name="Terry A.Y."/>
            <person name="Boore J.L."/>
            <person name="Grigoriev I.V."/>
            <person name="Lindberg D.R."/>
            <person name="Seaver E.C."/>
            <person name="Weisblat D.A."/>
            <person name="Putnam N.H."/>
            <person name="Rokhsar D.S."/>
        </authorList>
    </citation>
    <scope>NUCLEOTIDE SEQUENCE</scope>
    <source>
        <strain evidence="9 11">I ESC-2004</strain>
    </source>
</reference>
<protein>
    <submittedName>
        <fullName evidence="9 10">Uncharacterized protein</fullName>
    </submittedName>
</protein>
<evidence type="ECO:0000256" key="1">
    <source>
        <dbReference type="ARBA" id="ARBA00004496"/>
    </source>
</evidence>
<dbReference type="Proteomes" id="UP000014760">
    <property type="component" value="Unassembled WGS sequence"/>
</dbReference>
<keyword evidence="11" id="KW-1185">Reference proteome</keyword>
<dbReference type="InterPro" id="IPR057656">
    <property type="entry name" value="CEP63/Deup1_CC"/>
</dbReference>
<feature type="domain" description="CEP63/Deup1 N-terminal" evidence="7">
    <location>
        <begin position="25"/>
        <end position="302"/>
    </location>
</feature>
<gene>
    <name evidence="9" type="ORF">CAPTEDRAFT_227992</name>
</gene>
<reference evidence="10" key="3">
    <citation type="submission" date="2015-06" db="UniProtKB">
        <authorList>
            <consortium name="EnsemblMetazoa"/>
        </authorList>
    </citation>
    <scope>IDENTIFICATION</scope>
</reference>
<dbReference type="PANTHER" id="PTHR18875:SF3">
    <property type="entry name" value="CENTROSOMAL PROTEIN OF 63 KDA"/>
    <property type="match status" value="1"/>
</dbReference>
<dbReference type="GO" id="GO:0098535">
    <property type="term" value="P:de novo centriole assembly involved in multi-ciliated epithelial cell differentiation"/>
    <property type="evidence" value="ECO:0007669"/>
    <property type="project" value="TreeGrafter"/>
</dbReference>
<dbReference type="AlphaFoldDB" id="R7TQU3"/>
<evidence type="ECO:0000256" key="3">
    <source>
        <dbReference type="ARBA" id="ARBA00022490"/>
    </source>
</evidence>
<dbReference type="FunCoup" id="R7TQU3">
    <property type="interactions" value="237"/>
</dbReference>
<dbReference type="OMA" id="GMRHEIE"/>
<feature type="region of interest" description="Disordered" evidence="6">
    <location>
        <begin position="566"/>
        <end position="594"/>
    </location>
</feature>
<dbReference type="GO" id="GO:0005814">
    <property type="term" value="C:centriole"/>
    <property type="evidence" value="ECO:0007669"/>
    <property type="project" value="TreeGrafter"/>
</dbReference>
<dbReference type="PANTHER" id="PTHR18875">
    <property type="entry name" value="SARCOMA ANTIGEN NY-SAR-24/CYTOSKELETAL PROTEIN SOJO"/>
    <property type="match status" value="1"/>
</dbReference>
<dbReference type="OrthoDB" id="10007333at2759"/>
<accession>R7TQU3</accession>
<organism evidence="9">
    <name type="scientific">Capitella teleta</name>
    <name type="common">Polychaete worm</name>
    <dbReference type="NCBI Taxonomy" id="283909"/>
    <lineage>
        <taxon>Eukaryota</taxon>
        <taxon>Metazoa</taxon>
        <taxon>Spiralia</taxon>
        <taxon>Lophotrochozoa</taxon>
        <taxon>Annelida</taxon>
        <taxon>Polychaeta</taxon>
        <taxon>Sedentaria</taxon>
        <taxon>Scolecida</taxon>
        <taxon>Capitellidae</taxon>
        <taxon>Capitella</taxon>
    </lineage>
</organism>
<evidence type="ECO:0000313" key="11">
    <source>
        <dbReference type="Proteomes" id="UP000014760"/>
    </source>
</evidence>
<feature type="coiled-coil region" evidence="5">
    <location>
        <begin position="462"/>
        <end position="496"/>
    </location>
</feature>
<keyword evidence="4 5" id="KW-0175">Coiled coil</keyword>
<evidence type="ECO:0000256" key="6">
    <source>
        <dbReference type="SAM" id="MobiDB-lite"/>
    </source>
</evidence>